<accession>A0ACC0JDP6</accession>
<reference evidence="1 2" key="1">
    <citation type="journal article" date="2022" name="Genome Biol. Evol.">
        <title>The Spruce Budworm Genome: Reconstructing the Evolutionary History of Antifreeze Proteins.</title>
        <authorList>
            <person name="Beliveau C."/>
            <person name="Gagne P."/>
            <person name="Picq S."/>
            <person name="Vernygora O."/>
            <person name="Keeling C.I."/>
            <person name="Pinkney K."/>
            <person name="Doucet D."/>
            <person name="Wen F."/>
            <person name="Johnston J.S."/>
            <person name="Maaroufi H."/>
            <person name="Boyle B."/>
            <person name="Laroche J."/>
            <person name="Dewar K."/>
            <person name="Juretic N."/>
            <person name="Blackburn G."/>
            <person name="Nisole A."/>
            <person name="Brunet B."/>
            <person name="Brandao M."/>
            <person name="Lumley L."/>
            <person name="Duan J."/>
            <person name="Quan G."/>
            <person name="Lucarotti C.J."/>
            <person name="Roe A.D."/>
            <person name="Sperling F.A.H."/>
            <person name="Levesque R.C."/>
            <person name="Cusson M."/>
        </authorList>
    </citation>
    <scope>NUCLEOTIDE SEQUENCE [LARGE SCALE GENOMIC DNA]</scope>
    <source>
        <strain evidence="1">Glfc:IPQL:Cfum</strain>
    </source>
</reference>
<evidence type="ECO:0000313" key="1">
    <source>
        <dbReference type="EMBL" id="KAI8422242.1"/>
    </source>
</evidence>
<dbReference type="EMBL" id="CM046110">
    <property type="protein sequence ID" value="KAI8422242.1"/>
    <property type="molecule type" value="Genomic_DNA"/>
</dbReference>
<protein>
    <submittedName>
        <fullName evidence="1">Uncharacterized protein</fullName>
    </submittedName>
</protein>
<proteinExistence type="predicted"/>
<sequence length="894" mass="101742">MRRSKGYQDLDDNGVGPRPGPQAMPPPQEIEMASVTVVPDDTFTVTQAVNALGFGWFQVKLSLCTGLCWMADSMEMTILSILSPALHCEWNISKPSVLLKNSVLIATGVYASAALLAAVACLLLPIETKGREMRENLKVNLDEVRNEWLNTLGPHHKKQVAEHYGIFEHLYGEGYFVPFKNLDIFYDLKEKALPVYCGNVIKPSEALNSPTVSYESDGNTMWTLVLSSLDGHLNENDKEYVHWFIANIPGNHIEKGDRLVEYLQPFPLKGTGYHRYVFVLYKQNERMIYDLPQANSKALCGFNTIASEYSLIASSKFCSEKALMASDLFSSDWSLSSSVVSFSWSPITYAQSSSNSITIGSTLSVALLARNHQLKVNLDEVRNEWLNTLGPHHKKQVAEHYGIFEHLYGEGYFVPFKNLDIFYDLKEKALPVYCGNVIKPSEALNSPTVSYESDGNTMWTLVLSSLDGHLNENDKEYVHWFIANIPGNHIEKGDRLVEYLQPFPLKGTGYHRYVFVLYKQNERMIYDLPQVSSSSPLESRTFESRSWYQKYQDKITPAGLAFYQTDWDSSVKDYFHNKEPFNLYMDKYRDPKQINKEYLLRKLNGVDPFQKPASRLRFPNAHALPKNMPSWLKLHEKKIRMSWGRINDQNPQQGNWQNIQTPQQYPNIGQDFNQQTNFNQYPSQNGYGVWNGQNQNPMIQQGNWQNGQTPQQLPNVGQDFSQQVNNYSQYPSQNGYGGDFDGQNQNPMLQQGNWQNVQTPQQAQNFNQQYPSPTQGNFNSGNSQLAGQNQNAQAQQGDWRNVRAPQKFPSQQDFSQQYNSDQYPSQSQSNFGLGANQNLNTGTIDDIKSQNEFQNQILQDNGGNTVAILGNPVPVSSTSAPDRIVFQDEWFRYS</sequence>
<comment type="caution">
    <text evidence="1">The sequence shown here is derived from an EMBL/GenBank/DDBJ whole genome shotgun (WGS) entry which is preliminary data.</text>
</comment>
<keyword evidence="2" id="KW-1185">Reference proteome</keyword>
<dbReference type="Proteomes" id="UP001064048">
    <property type="component" value="Chromosome 10"/>
</dbReference>
<name>A0ACC0JDP6_CHOFU</name>
<organism evidence="1 2">
    <name type="scientific">Choristoneura fumiferana</name>
    <name type="common">Spruce budworm moth</name>
    <name type="synonym">Archips fumiferana</name>
    <dbReference type="NCBI Taxonomy" id="7141"/>
    <lineage>
        <taxon>Eukaryota</taxon>
        <taxon>Metazoa</taxon>
        <taxon>Ecdysozoa</taxon>
        <taxon>Arthropoda</taxon>
        <taxon>Hexapoda</taxon>
        <taxon>Insecta</taxon>
        <taxon>Pterygota</taxon>
        <taxon>Neoptera</taxon>
        <taxon>Endopterygota</taxon>
        <taxon>Lepidoptera</taxon>
        <taxon>Glossata</taxon>
        <taxon>Ditrysia</taxon>
        <taxon>Tortricoidea</taxon>
        <taxon>Tortricidae</taxon>
        <taxon>Tortricinae</taxon>
        <taxon>Choristoneura</taxon>
    </lineage>
</organism>
<evidence type="ECO:0000313" key="2">
    <source>
        <dbReference type="Proteomes" id="UP001064048"/>
    </source>
</evidence>
<gene>
    <name evidence="1" type="ORF">MSG28_006135</name>
</gene>